<keyword evidence="4" id="KW-1185">Reference proteome</keyword>
<evidence type="ECO:0000313" key="3">
    <source>
        <dbReference type="EMBL" id="AEW63224.1"/>
    </source>
</evidence>
<dbReference type="Proteomes" id="UP000007841">
    <property type="component" value="Chromosome"/>
</dbReference>
<dbReference type="GeneID" id="11849579"/>
<keyword evidence="1" id="KW-0812">Transmembrane</keyword>
<dbReference type="RefSeq" id="WP_004150901.1">
    <property type="nucleotide sequence ID" value="NC_016845.1"/>
</dbReference>
<dbReference type="AlphaFoldDB" id="A0A0H3H321"/>
<dbReference type="RefSeq" id="YP_005228826.1">
    <property type="nucleotide sequence ID" value="NC_016845.1"/>
</dbReference>
<dbReference type="EMBL" id="CP003200">
    <property type="protein sequence ID" value="AEW63224.1"/>
    <property type="molecule type" value="Genomic_DNA"/>
</dbReference>
<gene>
    <name evidence="3" type="ordered locus">KPHS_45260</name>
</gene>
<dbReference type="KEGG" id="kpm:KPHS_45260"/>
<feature type="domain" description="DUF6708" evidence="2">
    <location>
        <begin position="121"/>
        <end position="275"/>
    </location>
</feature>
<name>A0A0H3H321_KLEPH</name>
<dbReference type="InterPro" id="IPR046554">
    <property type="entry name" value="DUF6708"/>
</dbReference>
<dbReference type="HOGENOM" id="CLU_089334_0_0_6"/>
<accession>A0A0H3H321</accession>
<feature type="transmembrane region" description="Helical" evidence="1">
    <location>
        <begin position="70"/>
        <end position="92"/>
    </location>
</feature>
<feature type="transmembrane region" description="Helical" evidence="1">
    <location>
        <begin position="113"/>
        <end position="137"/>
    </location>
</feature>
<sequence>MNGTKINASKYTPQLPHWSQDLSKWNNSASVMQALNSDSDKLKHNETLLFVNDDYCEISRRRPNARYHHLLFQVLTGLMALSVLSFVIFFLCTIDIGEIIKGYTDSDRKGRGILVLALVTFIALLIISLTAFNYFLFAPKDYPLRFNRKTGKVYVYDYVNLHVWHLAETLTALFKFPFFLPTRPVEKVFDWQDIQAVETYYMTSIKGVNKTTRSIYCVVCAPGTTQIVDRFMLSITGDGLSATPYRQWVWVCSYMSFNDTQLDNTLVNRDNFWGRPVVWSDKFAKESARSK</sequence>
<dbReference type="PATRIC" id="fig|1125630.4.peg.4420"/>
<proteinExistence type="predicted"/>
<organism evidence="3 4">
    <name type="scientific">Klebsiella pneumoniae subsp. pneumoniae (strain HS11286)</name>
    <dbReference type="NCBI Taxonomy" id="1125630"/>
    <lineage>
        <taxon>Bacteria</taxon>
        <taxon>Pseudomonadati</taxon>
        <taxon>Pseudomonadota</taxon>
        <taxon>Gammaproteobacteria</taxon>
        <taxon>Enterobacterales</taxon>
        <taxon>Enterobacteriaceae</taxon>
        <taxon>Klebsiella/Raoultella group</taxon>
        <taxon>Klebsiella</taxon>
        <taxon>Klebsiella pneumoniae complex</taxon>
    </lineage>
</organism>
<keyword evidence="1" id="KW-1133">Transmembrane helix</keyword>
<evidence type="ECO:0000259" key="2">
    <source>
        <dbReference type="Pfam" id="PF20455"/>
    </source>
</evidence>
<reference evidence="3 4" key="1">
    <citation type="journal article" date="2012" name="J. Bacteriol.">
        <title>Complete genome sequence of Klebsiella pneumoniae subsp. pneumoniae HS11286, a multidrug-resistant strain isolated from human sputum.</title>
        <authorList>
            <person name="Liu P."/>
            <person name="Li P."/>
            <person name="Jiang X."/>
            <person name="Bi D."/>
            <person name="Xie Y."/>
            <person name="Tai C."/>
            <person name="Deng Z."/>
            <person name="Rajakumar K."/>
            <person name="Ou H.Y."/>
        </authorList>
    </citation>
    <scope>NUCLEOTIDE SEQUENCE [LARGE SCALE GENOMIC DNA]</scope>
    <source>
        <strain evidence="3 4">HS11286</strain>
    </source>
</reference>
<evidence type="ECO:0000256" key="1">
    <source>
        <dbReference type="SAM" id="Phobius"/>
    </source>
</evidence>
<dbReference type="Pfam" id="PF20455">
    <property type="entry name" value="DUF6708"/>
    <property type="match status" value="1"/>
</dbReference>
<keyword evidence="1" id="KW-0472">Membrane</keyword>
<evidence type="ECO:0000313" key="4">
    <source>
        <dbReference type="Proteomes" id="UP000007841"/>
    </source>
</evidence>
<protein>
    <recommendedName>
        <fullName evidence="2">DUF6708 domain-containing protein</fullName>
    </recommendedName>
</protein>